<feature type="non-terminal residue" evidence="1">
    <location>
        <position position="83"/>
    </location>
</feature>
<dbReference type="HOGENOM" id="CLU_2549217_0_0_1"/>
<evidence type="ECO:0000313" key="1">
    <source>
        <dbReference type="EMBL" id="EGO60018.1"/>
    </source>
</evidence>
<keyword evidence="2" id="KW-1185">Reference proteome</keyword>
<dbReference type="VEuPathDB" id="FungiDB:NEUTE1DRAFT_116729"/>
<reference evidence="2" key="1">
    <citation type="journal article" date="2011" name="Genetics">
        <title>Massive changes in genome architecture accompany the transition to self-fertility in the filamentous fungus Neurospora tetrasperma.</title>
        <authorList>
            <person name="Ellison C.E."/>
            <person name="Stajich J.E."/>
            <person name="Jacobson D.J."/>
            <person name="Natvig D.O."/>
            <person name="Lapidus A."/>
            <person name="Foster B."/>
            <person name="Aerts A."/>
            <person name="Riley R."/>
            <person name="Lindquist E.A."/>
            <person name="Grigoriev I.V."/>
            <person name="Taylor J.W."/>
        </authorList>
    </citation>
    <scope>NUCLEOTIDE SEQUENCE [LARGE SCALE GENOMIC DNA]</scope>
    <source>
        <strain evidence="2">FGSC 2508 / P0657</strain>
    </source>
</reference>
<protein>
    <submittedName>
        <fullName evidence="1">Uncharacterized protein</fullName>
    </submittedName>
</protein>
<proteinExistence type="predicted"/>
<gene>
    <name evidence="1" type="ORF">NEUTE1DRAFT_116729</name>
</gene>
<evidence type="ECO:0000313" key="2">
    <source>
        <dbReference type="Proteomes" id="UP000008065"/>
    </source>
</evidence>
<dbReference type="KEGG" id="nte:NEUTE1DRAFT116729"/>
<dbReference type="EMBL" id="GL891303">
    <property type="protein sequence ID" value="EGO60018.1"/>
    <property type="molecule type" value="Genomic_DNA"/>
</dbReference>
<dbReference type="AlphaFoldDB" id="F8MFG4"/>
<dbReference type="Proteomes" id="UP000008065">
    <property type="component" value="Unassembled WGS sequence"/>
</dbReference>
<accession>F8MFG4</accession>
<sequence length="83" mass="9044">MLRQHPNLLDHGCCLYIGLDVDIAMIVSMVVTGGSPIATGYHDITTCWNPTCTRTTSDEGEHTRDIRGLRSKAIARTSHVCGC</sequence>
<dbReference type="GeneID" id="20823105"/>
<organism evidence="1 2">
    <name type="scientific">Neurospora tetrasperma (strain FGSC 2508 / ATCC MYA-4615 / P0657)</name>
    <dbReference type="NCBI Taxonomy" id="510951"/>
    <lineage>
        <taxon>Eukaryota</taxon>
        <taxon>Fungi</taxon>
        <taxon>Dikarya</taxon>
        <taxon>Ascomycota</taxon>
        <taxon>Pezizomycotina</taxon>
        <taxon>Sordariomycetes</taxon>
        <taxon>Sordariomycetidae</taxon>
        <taxon>Sordariales</taxon>
        <taxon>Sordariaceae</taxon>
        <taxon>Neurospora</taxon>
    </lineage>
</organism>
<name>F8MFG4_NEUT8</name>
<dbReference type="RefSeq" id="XP_009850198.1">
    <property type="nucleotide sequence ID" value="XM_009851896.1"/>
</dbReference>